<dbReference type="InterPro" id="IPR014784">
    <property type="entry name" value="Cu2_ascorb_mOase-like_C"/>
</dbReference>
<dbReference type="AlphaFoldDB" id="A0A674BMD5"/>
<dbReference type="Ensembl" id="ENSSTUT00000077052.1">
    <property type="protein sequence ID" value="ENSSTUP00000072589.1"/>
    <property type="gene ID" value="ENSSTUG00000031716.1"/>
</dbReference>
<dbReference type="InterPro" id="IPR008977">
    <property type="entry name" value="PHM/PNGase_F_dom_sf"/>
</dbReference>
<sequence length="458" mass="51358">MSGTRLAYFWHCAGLAINQFHPEVRHIQRLDVRYDWLMGSWSQMKHQLIDAGDGCEPVPSAAGAVAWEHIDIVCFRPQVKNMTKSNATGVLVHARPGNPILDMNCVGDERSTPLGIPAAIVHREPSVAQARRYGHMVTVSFQSTPSPNFFIGIDQQGALSEMGWFLYRPSSSSTGRLAWVVPVFEEVQIQGQSGAVATINMLEFDMLELDAFPSCPSQRNYSHWDHTVQLFVCCNDFSPHCNMEMGRCITAFQGIGRWLTDVSPLVPLLNNGRCTFTMKTVSWAMVVSLKLDFPLVIDNHSYKLYPFKLMSLYSGGTFDKEYNKRSQPIKFTVPASTKKVELYAVIPDHRNNENSCGEFCVTSHHFLVNGAFNHARIFDSAGSALGCHGTWLYGRGGWYDGLQVNPWRIDITTQLDMSGIEADTLLYFGLYSGQEPNPSQDPDYIVMLSYLVLYKLSP</sequence>
<keyword evidence="1" id="KW-1015">Disulfide bond</keyword>
<organism evidence="3 4">
    <name type="scientific">Salmo trutta</name>
    <name type="common">Brown trout</name>
    <dbReference type="NCBI Taxonomy" id="8032"/>
    <lineage>
        <taxon>Eukaryota</taxon>
        <taxon>Metazoa</taxon>
        <taxon>Chordata</taxon>
        <taxon>Craniata</taxon>
        <taxon>Vertebrata</taxon>
        <taxon>Euteleostomi</taxon>
        <taxon>Actinopterygii</taxon>
        <taxon>Neopterygii</taxon>
        <taxon>Teleostei</taxon>
        <taxon>Protacanthopterygii</taxon>
        <taxon>Salmoniformes</taxon>
        <taxon>Salmonidae</taxon>
        <taxon>Salmoninae</taxon>
        <taxon>Salmo</taxon>
    </lineage>
</organism>
<dbReference type="InParanoid" id="A0A674BMD5"/>
<feature type="domain" description="Peptide-N-glycosidase F N-terminal" evidence="2">
    <location>
        <begin position="180"/>
        <end position="293"/>
    </location>
</feature>
<evidence type="ECO:0000256" key="1">
    <source>
        <dbReference type="ARBA" id="ARBA00023157"/>
    </source>
</evidence>
<dbReference type="InterPro" id="IPR053251">
    <property type="entry name" value="N-glycanase"/>
</dbReference>
<dbReference type="PANTHER" id="PTHR39319">
    <property type="entry name" value="SI:DKEY-256H2.1"/>
    <property type="match status" value="1"/>
</dbReference>
<dbReference type="SMART" id="SM01290">
    <property type="entry name" value="N-glycanase_N"/>
    <property type="match status" value="1"/>
</dbReference>
<reference evidence="3" key="1">
    <citation type="submission" date="2025-08" db="UniProtKB">
        <authorList>
            <consortium name="Ensembl"/>
        </authorList>
    </citation>
    <scope>IDENTIFICATION</scope>
</reference>
<dbReference type="GeneTree" id="ENSGT00390000001883"/>
<dbReference type="Pfam" id="PF09113">
    <property type="entry name" value="N-glycanase_C"/>
    <property type="match status" value="1"/>
</dbReference>
<dbReference type="Gene3D" id="2.60.120.230">
    <property type="match status" value="1"/>
</dbReference>
<accession>A0A674BMD5</accession>
<dbReference type="Pfam" id="PF09112">
    <property type="entry name" value="N-glycanase_N"/>
    <property type="match status" value="1"/>
</dbReference>
<proteinExistence type="predicted"/>
<dbReference type="PANTHER" id="PTHR39319:SF1">
    <property type="entry name" value="SI:DKEY-256H2.1"/>
    <property type="match status" value="1"/>
</dbReference>
<evidence type="ECO:0000313" key="3">
    <source>
        <dbReference type="Ensembl" id="ENSSTUP00000072589.1"/>
    </source>
</evidence>
<dbReference type="GO" id="GO:0016715">
    <property type="term" value="F:oxidoreductase activity, acting on paired donors, with incorporation or reduction of molecular oxygen, reduced ascorbate as one donor, and incorporation of one atom of oxygen"/>
    <property type="evidence" value="ECO:0007669"/>
    <property type="project" value="InterPro"/>
</dbReference>
<dbReference type="InterPro" id="IPR015196">
    <property type="entry name" value="PngaseF_N"/>
</dbReference>
<name>A0A674BMD5_SALTR</name>
<dbReference type="SUPFAM" id="SSF49742">
    <property type="entry name" value="PHM/PNGase F"/>
    <property type="match status" value="1"/>
</dbReference>
<keyword evidence="4" id="KW-1185">Reference proteome</keyword>
<evidence type="ECO:0000259" key="2">
    <source>
        <dbReference type="SMART" id="SM01290"/>
    </source>
</evidence>
<dbReference type="Proteomes" id="UP000472277">
    <property type="component" value="Chromosome 3"/>
</dbReference>
<dbReference type="InterPro" id="IPR015197">
    <property type="entry name" value="PngaseF_C"/>
</dbReference>
<protein>
    <submittedName>
        <fullName evidence="3">Si:dkey-256h2.1</fullName>
    </submittedName>
</protein>
<reference evidence="3" key="2">
    <citation type="submission" date="2025-09" db="UniProtKB">
        <authorList>
            <consortium name="Ensembl"/>
        </authorList>
    </citation>
    <scope>IDENTIFICATION</scope>
</reference>
<evidence type="ECO:0000313" key="4">
    <source>
        <dbReference type="Proteomes" id="UP000472277"/>
    </source>
</evidence>